<keyword evidence="7 8" id="KW-0472">Membrane</keyword>
<feature type="transmembrane region" description="Helical" evidence="8">
    <location>
        <begin position="32"/>
        <end position="52"/>
    </location>
</feature>
<reference evidence="10" key="1">
    <citation type="submission" date="2021-01" db="EMBL/GenBank/DDBJ databases">
        <title>Whole genome shotgun sequence of Virgisporangium ochraceum NBRC 16418.</title>
        <authorList>
            <person name="Komaki H."/>
            <person name="Tamura T."/>
        </authorList>
    </citation>
    <scope>NUCLEOTIDE SEQUENCE</scope>
    <source>
        <strain evidence="10">NBRC 16418</strain>
    </source>
</reference>
<dbReference type="InterPro" id="IPR006037">
    <property type="entry name" value="RCK_C"/>
</dbReference>
<comment type="caution">
    <text evidence="10">The sequence shown here is derived from an EMBL/GenBank/DDBJ whole genome shotgun (WGS) entry which is preliminary data.</text>
</comment>
<feature type="transmembrane region" description="Helical" evidence="8">
    <location>
        <begin position="448"/>
        <end position="468"/>
    </location>
</feature>
<name>A0A8J4A7B8_9ACTN</name>
<dbReference type="InterPro" id="IPR036721">
    <property type="entry name" value="RCK_C_sf"/>
</dbReference>
<feature type="transmembrane region" description="Helical" evidence="8">
    <location>
        <begin position="150"/>
        <end position="171"/>
    </location>
</feature>
<evidence type="ECO:0000313" key="10">
    <source>
        <dbReference type="EMBL" id="GIJ75503.1"/>
    </source>
</evidence>
<gene>
    <name evidence="10" type="ORF">Voc01_104200</name>
</gene>
<evidence type="ECO:0000256" key="5">
    <source>
        <dbReference type="ARBA" id="ARBA00022692"/>
    </source>
</evidence>
<keyword evidence="5 8" id="KW-0812">Transmembrane</keyword>
<dbReference type="Gene3D" id="3.30.70.1450">
    <property type="entry name" value="Regulator of K+ conductance, C-terminal domain"/>
    <property type="match status" value="1"/>
</dbReference>
<evidence type="ECO:0000256" key="7">
    <source>
        <dbReference type="ARBA" id="ARBA00023136"/>
    </source>
</evidence>
<proteinExistence type="inferred from homology"/>
<comment type="similarity">
    <text evidence="2">Belongs to the AAE transporter (TC 2.A.81) family.</text>
</comment>
<evidence type="ECO:0000256" key="1">
    <source>
        <dbReference type="ARBA" id="ARBA00004651"/>
    </source>
</evidence>
<feature type="transmembrane region" description="Helical" evidence="8">
    <location>
        <begin position="382"/>
        <end position="400"/>
    </location>
</feature>
<evidence type="ECO:0000256" key="2">
    <source>
        <dbReference type="ARBA" id="ARBA00009854"/>
    </source>
</evidence>
<dbReference type="PANTHER" id="PTHR30445">
    <property type="entry name" value="K(+)_H(+) ANTIPORTER SUBUNIT KHTT"/>
    <property type="match status" value="1"/>
</dbReference>
<dbReference type="Pfam" id="PF06826">
    <property type="entry name" value="Asp-Al_Ex"/>
    <property type="match status" value="2"/>
</dbReference>
<feature type="transmembrane region" description="Helical" evidence="8">
    <location>
        <begin position="58"/>
        <end position="80"/>
    </location>
</feature>
<dbReference type="EMBL" id="BOPH01000163">
    <property type="protein sequence ID" value="GIJ75503.1"/>
    <property type="molecule type" value="Genomic_DNA"/>
</dbReference>
<keyword evidence="4" id="KW-1003">Cell membrane</keyword>
<evidence type="ECO:0000256" key="3">
    <source>
        <dbReference type="ARBA" id="ARBA00022448"/>
    </source>
</evidence>
<evidence type="ECO:0000256" key="8">
    <source>
        <dbReference type="SAM" id="Phobius"/>
    </source>
</evidence>
<dbReference type="NCBIfam" id="TIGR01625">
    <property type="entry name" value="YidE_YbjL_dupl"/>
    <property type="match status" value="2"/>
</dbReference>
<dbReference type="SUPFAM" id="SSF116726">
    <property type="entry name" value="TrkA C-terminal domain-like"/>
    <property type="match status" value="1"/>
</dbReference>
<organism evidence="10 11">
    <name type="scientific">Virgisporangium ochraceum</name>
    <dbReference type="NCBI Taxonomy" id="65505"/>
    <lineage>
        <taxon>Bacteria</taxon>
        <taxon>Bacillati</taxon>
        <taxon>Actinomycetota</taxon>
        <taxon>Actinomycetes</taxon>
        <taxon>Micromonosporales</taxon>
        <taxon>Micromonosporaceae</taxon>
        <taxon>Virgisporangium</taxon>
    </lineage>
</organism>
<evidence type="ECO:0000259" key="9">
    <source>
        <dbReference type="PROSITE" id="PS51202"/>
    </source>
</evidence>
<dbReference type="GO" id="GO:0005886">
    <property type="term" value="C:plasma membrane"/>
    <property type="evidence" value="ECO:0007669"/>
    <property type="project" value="UniProtKB-SubCell"/>
</dbReference>
<evidence type="ECO:0000313" key="11">
    <source>
        <dbReference type="Proteomes" id="UP000635606"/>
    </source>
</evidence>
<feature type="transmembrane region" description="Helical" evidence="8">
    <location>
        <begin position="92"/>
        <end position="112"/>
    </location>
</feature>
<accession>A0A8J4A7B8</accession>
<feature type="domain" description="RCK C-terminal" evidence="9">
    <location>
        <begin position="262"/>
        <end position="346"/>
    </location>
</feature>
<dbReference type="Proteomes" id="UP000635606">
    <property type="component" value="Unassembled WGS sequence"/>
</dbReference>
<dbReference type="Pfam" id="PF02080">
    <property type="entry name" value="TrkA_C"/>
    <property type="match status" value="1"/>
</dbReference>
<feature type="transmembrane region" description="Helical" evidence="8">
    <location>
        <begin position="509"/>
        <end position="529"/>
    </location>
</feature>
<keyword evidence="3" id="KW-0813">Transport</keyword>
<feature type="transmembrane region" description="Helical" evidence="8">
    <location>
        <begin position="6"/>
        <end position="25"/>
    </location>
</feature>
<dbReference type="PANTHER" id="PTHR30445:SF3">
    <property type="entry name" value="TRANSPORT PROTEIN YIDE-RELATED"/>
    <property type="match status" value="1"/>
</dbReference>
<dbReference type="GO" id="GO:0008324">
    <property type="term" value="F:monoatomic cation transmembrane transporter activity"/>
    <property type="evidence" value="ECO:0007669"/>
    <property type="project" value="InterPro"/>
</dbReference>
<dbReference type="InterPro" id="IPR006512">
    <property type="entry name" value="YidE_YbjL"/>
</dbReference>
<keyword evidence="11" id="KW-1185">Reference proteome</keyword>
<evidence type="ECO:0000256" key="4">
    <source>
        <dbReference type="ARBA" id="ARBA00022475"/>
    </source>
</evidence>
<comment type="subcellular location">
    <subcellularLocation>
        <location evidence="1">Cell membrane</location>
        <topology evidence="1">Multi-pass membrane protein</topology>
    </subcellularLocation>
</comment>
<protein>
    <submittedName>
        <fullName evidence="10">Putative transporter</fullName>
    </submittedName>
</protein>
<dbReference type="GO" id="GO:0006813">
    <property type="term" value="P:potassium ion transport"/>
    <property type="evidence" value="ECO:0007669"/>
    <property type="project" value="InterPro"/>
</dbReference>
<feature type="transmembrane region" description="Helical" evidence="8">
    <location>
        <begin position="356"/>
        <end position="376"/>
    </location>
</feature>
<dbReference type="InterPro" id="IPR050144">
    <property type="entry name" value="AAE_transporter"/>
</dbReference>
<dbReference type="PROSITE" id="PS51202">
    <property type="entry name" value="RCK_C"/>
    <property type="match status" value="1"/>
</dbReference>
<dbReference type="AlphaFoldDB" id="A0A8J4A7B8"/>
<dbReference type="RefSeq" id="WP_203935264.1">
    <property type="nucleotide sequence ID" value="NZ_BOPH01000163.1"/>
</dbReference>
<evidence type="ECO:0000256" key="6">
    <source>
        <dbReference type="ARBA" id="ARBA00022989"/>
    </source>
</evidence>
<keyword evidence="6 8" id="KW-1133">Transmembrane helix</keyword>
<sequence length="532" mass="55218">MIVDFLAGNPLLTLFVVVGGGFLAGRVRLGGFGLGVAGVLFTGIALGALDARLALPDIVYLLGLGLFVYTMGLSAGPGFVRSLRRTGLRWNAFATAAIAAVAAVVAALSWLLDLGPAKGAGFFTGVLTNTPALAGVVERLSGGPDANLPVVAYSMAYPVSVLACLVSIGVLQRVWRVDHAAEARAAGLADHPIHTATARVRRPVSVTEVVRATGGRAVVGRVAHAGALTVAEPGLLLQPGDRVTIVGERDAIADATSMVGETAADRLDTDRSRLDVRRVFVSDPDLVGRRLEDLGLARRFGATVTRVRRGDADSVADLDTVLELGDRVRVLAPPARMREVSRFFGDSYKDLGEVDIASLSLGLALGLLLGAVSLPLPGGGGLSLGFAGGPLVAGLVLGARRRTGPLVWQLPSNVNWSLRQMGLVLFLAGIGTRAGPSFVRTAATADGVMLVVAAFAVCVLASAGLLWLGHRVLRWPMGVATGVLAAVHTQPATLGYAVEQSDNELPERAYAAVYPTAMILKILLAQLLLTIL</sequence>